<reference evidence="2" key="1">
    <citation type="submission" date="2020-02" db="EMBL/GenBank/DDBJ databases">
        <authorList>
            <person name="Gao J."/>
            <person name="Sun J."/>
        </authorList>
    </citation>
    <scope>NUCLEOTIDE SEQUENCE</scope>
    <source>
        <strain evidence="2">602-2</strain>
    </source>
</reference>
<evidence type="ECO:0000259" key="1">
    <source>
        <dbReference type="Pfam" id="PF13946"/>
    </source>
</evidence>
<organism evidence="2">
    <name type="scientific">Caulobacter sp. 602-2</name>
    <dbReference type="NCBI Taxonomy" id="2710887"/>
    <lineage>
        <taxon>Bacteria</taxon>
        <taxon>Pseudomonadati</taxon>
        <taxon>Pseudomonadota</taxon>
        <taxon>Alphaproteobacteria</taxon>
        <taxon>Caulobacterales</taxon>
        <taxon>Caulobacteraceae</taxon>
        <taxon>Caulobacter</taxon>
    </lineage>
</organism>
<dbReference type="Pfam" id="PF13946">
    <property type="entry name" value="DUF4214"/>
    <property type="match status" value="1"/>
</dbReference>
<dbReference type="RefSeq" id="WP_165258817.1">
    <property type="nucleotide sequence ID" value="NZ_JAAKGT010000004.1"/>
</dbReference>
<proteinExistence type="predicted"/>
<protein>
    <submittedName>
        <fullName evidence="2">DUF4214 domain-containing protein</fullName>
    </submittedName>
</protein>
<dbReference type="AlphaFoldDB" id="A0A6G4QZ87"/>
<accession>A0A6G4QZ87</accession>
<evidence type="ECO:0000313" key="2">
    <source>
        <dbReference type="EMBL" id="NGM50248.1"/>
    </source>
</evidence>
<dbReference type="InterPro" id="IPR025282">
    <property type="entry name" value="DUF4214"/>
</dbReference>
<sequence>MSIPSEQHHRDVDLSALMAQLKRAARVPAGRRFNEAQVADQAPPPPPAAAPAPVHVAAPVDPELYYFMANRRFRVQDFLGVEQHKFVAAIYAGLLRREPDPGGAAYYSSGALASRYHRLGVIIAVRFSDEGRARNVQIENLLFWRLVLKFMRPVEYRRALIRMLK</sequence>
<dbReference type="EMBL" id="JAAKGT010000004">
    <property type="protein sequence ID" value="NGM50248.1"/>
    <property type="molecule type" value="Genomic_DNA"/>
</dbReference>
<gene>
    <name evidence="2" type="ORF">G5B46_11570</name>
</gene>
<name>A0A6G4QZ87_9CAUL</name>
<feature type="domain" description="DUF4214" evidence="1">
    <location>
        <begin position="67"/>
        <end position="132"/>
    </location>
</feature>
<comment type="caution">
    <text evidence="2">The sequence shown here is derived from an EMBL/GenBank/DDBJ whole genome shotgun (WGS) entry which is preliminary data.</text>
</comment>